<proteinExistence type="inferred from homology"/>
<evidence type="ECO:0000256" key="2">
    <source>
        <dbReference type="ARBA" id="ARBA00023015"/>
    </source>
</evidence>
<dbReference type="InterPro" id="IPR000847">
    <property type="entry name" value="LysR_HTH_N"/>
</dbReference>
<dbReference type="Proteomes" id="UP001169862">
    <property type="component" value="Unassembled WGS sequence"/>
</dbReference>
<dbReference type="PROSITE" id="PS50931">
    <property type="entry name" value="HTH_LYSR"/>
    <property type="match status" value="1"/>
</dbReference>
<dbReference type="RefSeq" id="WP_075172976.1">
    <property type="nucleotide sequence ID" value="NZ_CAXHZV010000002.1"/>
</dbReference>
<dbReference type="EMBL" id="JAUOPG010000002">
    <property type="protein sequence ID" value="MDO6452854.1"/>
    <property type="molecule type" value="Genomic_DNA"/>
</dbReference>
<dbReference type="Gene3D" id="1.10.10.10">
    <property type="entry name" value="Winged helix-like DNA-binding domain superfamily/Winged helix DNA-binding domain"/>
    <property type="match status" value="1"/>
</dbReference>
<keyword evidence="4" id="KW-0804">Transcription</keyword>
<dbReference type="GO" id="GO:0003700">
    <property type="term" value="F:DNA-binding transcription factor activity"/>
    <property type="evidence" value="ECO:0007669"/>
    <property type="project" value="InterPro"/>
</dbReference>
<keyword evidence="2" id="KW-0805">Transcription regulation</keyword>
<dbReference type="InterPro" id="IPR036390">
    <property type="entry name" value="WH_DNA-bd_sf"/>
</dbReference>
<keyword evidence="3" id="KW-0238">DNA-binding</keyword>
<organism evidence="6 7">
    <name type="scientific">Neptunomonas phycophila</name>
    <dbReference type="NCBI Taxonomy" id="1572645"/>
    <lineage>
        <taxon>Bacteria</taxon>
        <taxon>Pseudomonadati</taxon>
        <taxon>Pseudomonadota</taxon>
        <taxon>Gammaproteobacteria</taxon>
        <taxon>Oceanospirillales</taxon>
        <taxon>Oceanospirillaceae</taxon>
        <taxon>Neptunomonas</taxon>
    </lineage>
</organism>
<reference evidence="6" key="1">
    <citation type="submission" date="2023-07" db="EMBL/GenBank/DDBJ databases">
        <title>Genome content predicts the carbon catabolic preferences of heterotrophic bacteria.</title>
        <authorList>
            <person name="Gralka M."/>
        </authorList>
    </citation>
    <scope>NUCLEOTIDE SEQUENCE</scope>
    <source>
        <strain evidence="6">I2M16</strain>
    </source>
</reference>
<comment type="similarity">
    <text evidence="1">Belongs to the LysR transcriptional regulatory family.</text>
</comment>
<evidence type="ECO:0000256" key="3">
    <source>
        <dbReference type="ARBA" id="ARBA00023125"/>
    </source>
</evidence>
<feature type="domain" description="HTH lysR-type" evidence="5">
    <location>
        <begin position="1"/>
        <end position="58"/>
    </location>
</feature>
<evidence type="ECO:0000313" key="7">
    <source>
        <dbReference type="Proteomes" id="UP001169862"/>
    </source>
</evidence>
<evidence type="ECO:0000313" key="6">
    <source>
        <dbReference type="EMBL" id="MDO6452854.1"/>
    </source>
</evidence>
<dbReference type="SUPFAM" id="SSF53850">
    <property type="entry name" value="Periplasmic binding protein-like II"/>
    <property type="match status" value="1"/>
</dbReference>
<evidence type="ECO:0000256" key="1">
    <source>
        <dbReference type="ARBA" id="ARBA00009437"/>
    </source>
</evidence>
<accession>A0AAW7XHW6</accession>
<sequence>MDIEALRAYIAFVDTGSFTRAAKQTFRTQSAISMQMKKLEDESGQSLFRKNGRYLELTDSGRVLVSYARRIIATHDEALGMLVDSGQQPALRIGCPDDYAESVLPEIVALLTELVPTLSIRIVCDCSTQLRLMLDNGDLDLAILTRSPEKEEGYLLKHDTGVWVHGGFEALLKRPVLPLILYEADCKYHSASIDGLEKRGRAFQLFCATPSATVIKNLLRKGLGVSAMARSSLSVGLVELTSDQSDANNLPPLPAVDIVLSVAPKSHPLMGVSQAAELCERFRQRDKTKHQNS</sequence>
<dbReference type="InterPro" id="IPR005119">
    <property type="entry name" value="LysR_subst-bd"/>
</dbReference>
<comment type="caution">
    <text evidence="6">The sequence shown here is derived from an EMBL/GenBank/DDBJ whole genome shotgun (WGS) entry which is preliminary data.</text>
</comment>
<dbReference type="SUPFAM" id="SSF46785">
    <property type="entry name" value="Winged helix' DNA-binding domain"/>
    <property type="match status" value="1"/>
</dbReference>
<dbReference type="Pfam" id="PF00126">
    <property type="entry name" value="HTH_1"/>
    <property type="match status" value="1"/>
</dbReference>
<dbReference type="PANTHER" id="PTHR30579:SF7">
    <property type="entry name" value="HTH-TYPE TRANSCRIPTIONAL REGULATOR LRHA-RELATED"/>
    <property type="match status" value="1"/>
</dbReference>
<dbReference type="InterPro" id="IPR036388">
    <property type="entry name" value="WH-like_DNA-bd_sf"/>
</dbReference>
<dbReference type="GO" id="GO:0003677">
    <property type="term" value="F:DNA binding"/>
    <property type="evidence" value="ECO:0007669"/>
    <property type="project" value="UniProtKB-KW"/>
</dbReference>
<gene>
    <name evidence="6" type="ORF">Q4490_04690</name>
</gene>
<dbReference type="FunFam" id="1.10.10.10:FF:000001">
    <property type="entry name" value="LysR family transcriptional regulator"/>
    <property type="match status" value="1"/>
</dbReference>
<protein>
    <submittedName>
        <fullName evidence="6">LysR substrate-binding domain-containing protein</fullName>
    </submittedName>
</protein>
<dbReference type="Gene3D" id="3.40.190.10">
    <property type="entry name" value="Periplasmic binding protein-like II"/>
    <property type="match status" value="2"/>
</dbReference>
<name>A0AAW7XHW6_9GAMM</name>
<dbReference type="AlphaFoldDB" id="A0AAW7XHW6"/>
<dbReference type="PANTHER" id="PTHR30579">
    <property type="entry name" value="TRANSCRIPTIONAL REGULATOR"/>
    <property type="match status" value="1"/>
</dbReference>
<dbReference type="Pfam" id="PF03466">
    <property type="entry name" value="LysR_substrate"/>
    <property type="match status" value="1"/>
</dbReference>
<evidence type="ECO:0000256" key="4">
    <source>
        <dbReference type="ARBA" id="ARBA00023163"/>
    </source>
</evidence>
<evidence type="ECO:0000259" key="5">
    <source>
        <dbReference type="PROSITE" id="PS50931"/>
    </source>
</evidence>
<dbReference type="PRINTS" id="PR00039">
    <property type="entry name" value="HTHLYSR"/>
</dbReference>
<dbReference type="InterPro" id="IPR050176">
    <property type="entry name" value="LTTR"/>
</dbReference>